<feature type="compositionally biased region" description="Polar residues" evidence="1">
    <location>
        <begin position="255"/>
        <end position="270"/>
    </location>
</feature>
<comment type="caution">
    <text evidence="3">The sequence shown here is derived from an EMBL/GenBank/DDBJ whole genome shotgun (WGS) entry which is preliminary data.</text>
</comment>
<gene>
    <name evidence="3" type="primary">WBP2</name>
    <name evidence="3" type="ORF">CEXT_306371</name>
</gene>
<evidence type="ECO:0000256" key="1">
    <source>
        <dbReference type="SAM" id="MobiDB-lite"/>
    </source>
</evidence>
<dbReference type="GO" id="GO:0031490">
    <property type="term" value="F:chromatin DNA binding"/>
    <property type="evidence" value="ECO:0007669"/>
    <property type="project" value="TreeGrafter"/>
</dbReference>
<dbReference type="Proteomes" id="UP001054945">
    <property type="component" value="Unassembled WGS sequence"/>
</dbReference>
<organism evidence="3 4">
    <name type="scientific">Caerostris extrusa</name>
    <name type="common">Bark spider</name>
    <name type="synonym">Caerostris bankana</name>
    <dbReference type="NCBI Taxonomy" id="172846"/>
    <lineage>
        <taxon>Eukaryota</taxon>
        <taxon>Metazoa</taxon>
        <taxon>Ecdysozoa</taxon>
        <taxon>Arthropoda</taxon>
        <taxon>Chelicerata</taxon>
        <taxon>Arachnida</taxon>
        <taxon>Araneae</taxon>
        <taxon>Araneomorphae</taxon>
        <taxon>Entelegynae</taxon>
        <taxon>Araneoidea</taxon>
        <taxon>Araneidae</taxon>
        <taxon>Caerostris</taxon>
    </lineage>
</organism>
<dbReference type="GO" id="GO:0003713">
    <property type="term" value="F:transcription coactivator activity"/>
    <property type="evidence" value="ECO:0007669"/>
    <property type="project" value="InterPro"/>
</dbReference>
<dbReference type="InterPro" id="IPR004182">
    <property type="entry name" value="GRAM"/>
</dbReference>
<feature type="compositionally biased region" description="Polar residues" evidence="1">
    <location>
        <begin position="293"/>
        <end position="304"/>
    </location>
</feature>
<feature type="domain" description="GRAM" evidence="2">
    <location>
        <begin position="41"/>
        <end position="128"/>
    </location>
</feature>
<dbReference type="CDD" id="cd13214">
    <property type="entry name" value="PH-GRAM_WBP2"/>
    <property type="match status" value="1"/>
</dbReference>
<dbReference type="PANTHER" id="PTHR31606:SF1">
    <property type="entry name" value="WW DOMAIN BINDING PROTEIN 2, ISOFORM E"/>
    <property type="match status" value="1"/>
</dbReference>
<evidence type="ECO:0000313" key="4">
    <source>
        <dbReference type="Proteomes" id="UP001054945"/>
    </source>
</evidence>
<proteinExistence type="predicted"/>
<keyword evidence="4" id="KW-1185">Reference proteome</keyword>
<evidence type="ECO:0000259" key="2">
    <source>
        <dbReference type="Pfam" id="PF02893"/>
    </source>
</evidence>
<dbReference type="EMBL" id="BPLR01019956">
    <property type="protein sequence ID" value="GIX73487.1"/>
    <property type="molecule type" value="Genomic_DNA"/>
</dbReference>
<dbReference type="AlphaFoldDB" id="A0AAV4MMI1"/>
<feature type="region of interest" description="Disordered" evidence="1">
    <location>
        <begin position="293"/>
        <end position="319"/>
    </location>
</feature>
<dbReference type="SUPFAM" id="SSF50729">
    <property type="entry name" value="PH domain-like"/>
    <property type="match status" value="1"/>
</dbReference>
<accession>A0AAV4MMI1</accession>
<reference evidence="3 4" key="1">
    <citation type="submission" date="2021-06" db="EMBL/GenBank/DDBJ databases">
        <title>Caerostris extrusa draft genome.</title>
        <authorList>
            <person name="Kono N."/>
            <person name="Arakawa K."/>
        </authorList>
    </citation>
    <scope>NUCLEOTIDE SEQUENCE [LARGE SCALE GENOMIC DNA]</scope>
</reference>
<protein>
    <submittedName>
        <fullName evidence="3">WW domain-binding protein 2</fullName>
    </submittedName>
</protein>
<feature type="region of interest" description="Disordered" evidence="1">
    <location>
        <begin position="239"/>
        <end position="274"/>
    </location>
</feature>
<evidence type="ECO:0000313" key="3">
    <source>
        <dbReference type="EMBL" id="GIX73487.1"/>
    </source>
</evidence>
<dbReference type="InterPro" id="IPR011993">
    <property type="entry name" value="PH-like_dom_sf"/>
</dbReference>
<dbReference type="Pfam" id="PF02893">
    <property type="entry name" value="GRAM"/>
    <property type="match status" value="1"/>
</dbReference>
<sequence>MSLNTAHANGGVLIYNGEIILLYCDGVEMCIEGGDAKEFGGTKKGRIYLTTHRMIFINKSEKDSLQSFSFPFFSMTGVELEQPIFGANYIKGNVLAQPGGGWSGKAVFKLKFFSGGAIEFGQAMVRAAQMANQHMPPQPPPYMPQTGPYYPAPPPAYTPPTGGINGFVPPTHVFPDAPPANSVYMTNMPPPYPGIYPPPYAHPPGSQAYPQAGPNGVTGYGTNPPPMGFNVPGGATASAPPAYDSVPHYPPGASAQYNGMAQQPPTTDSKSGMPPPVYNMYQDPYHSQMLYQQQQHYMNGQMNQGPPPPYTPDSDKKEQ</sequence>
<name>A0AAV4MMI1_CAEEX</name>
<dbReference type="GO" id="GO:0005634">
    <property type="term" value="C:nucleus"/>
    <property type="evidence" value="ECO:0007669"/>
    <property type="project" value="TreeGrafter"/>
</dbReference>
<dbReference type="Gene3D" id="2.30.29.30">
    <property type="entry name" value="Pleckstrin-homology domain (PH domain)/Phosphotyrosine-binding domain (PTB)"/>
    <property type="match status" value="1"/>
</dbReference>
<dbReference type="InterPro" id="IPR044852">
    <property type="entry name" value="WBP2-like"/>
</dbReference>
<dbReference type="PANTHER" id="PTHR31606">
    <property type="entry name" value="WW DOMAIN BINDING PROTEIN 2, ISOFORM E"/>
    <property type="match status" value="1"/>
</dbReference>